<dbReference type="SMART" id="SM00387">
    <property type="entry name" value="HATPase_c"/>
    <property type="match status" value="1"/>
</dbReference>
<comment type="subcellular location">
    <subcellularLocation>
        <location evidence="2">Membrane</location>
    </subcellularLocation>
</comment>
<keyword evidence="7 12" id="KW-0418">Kinase</keyword>
<evidence type="ECO:0000256" key="8">
    <source>
        <dbReference type="ARBA" id="ARBA00022989"/>
    </source>
</evidence>
<evidence type="ECO:0000313" key="13">
    <source>
        <dbReference type="Proteomes" id="UP000011134"/>
    </source>
</evidence>
<proteinExistence type="predicted"/>
<dbReference type="OrthoDB" id="9809567at2"/>
<dbReference type="Gene3D" id="3.30.565.10">
    <property type="entry name" value="Histidine kinase-like ATPase, C-terminal domain"/>
    <property type="match status" value="1"/>
</dbReference>
<dbReference type="Proteomes" id="UP000011134">
    <property type="component" value="Unassembled WGS sequence"/>
</dbReference>
<dbReference type="Pfam" id="PF02518">
    <property type="entry name" value="HATPase_c"/>
    <property type="match status" value="1"/>
</dbReference>
<sequence length="445" mass="50165">MLISTQSKFLPSLRSRLLIAAAVWLFVTIFATGYLVPSFIKSYLVDQEKQQLYLYLDELTAQVDVDMHGRLSRPGRLSNPRFQSPYSGLYWTLSVNGTELRSRSLWDTRITGDERKGFSGPNEQSLLVVKRKFLLPEIDEPVELTIAANLDKLHSTLKQLTNGLWMILLIMAIGILILTWLQVSWSLWPLKKLQKNLNQVREGGSTELTGFYPVEIRPVIDDLNALLFHYQELLERARNHAGNLSHALKTPIAVLNNEVGLLDENTRSKLNPPLQQLQQHIDYHLGRARMAGAVNILAAKTAPAIRVDAISMAMDKVYAHRDVVLVNELESELNVAVEKRDLDEIIGNLIENSYKWANRLIRVHQADINEQQVSIIIEDDGPGIEETMYESVLKRGIRLDETTPGTGLGLNIVSELAHSYRGKLTLTRSDLGGLKAELSLPIPRN</sequence>
<dbReference type="PRINTS" id="PR00344">
    <property type="entry name" value="BCTRLSENSOR"/>
</dbReference>
<keyword evidence="5" id="KW-0808">Transferase</keyword>
<dbReference type="PROSITE" id="PS50109">
    <property type="entry name" value="HIS_KIN"/>
    <property type="match status" value="1"/>
</dbReference>
<evidence type="ECO:0000313" key="12">
    <source>
        <dbReference type="EMBL" id="ELR65536.1"/>
    </source>
</evidence>
<dbReference type="InterPro" id="IPR036097">
    <property type="entry name" value="HisK_dim/P_sf"/>
</dbReference>
<dbReference type="InterPro" id="IPR004358">
    <property type="entry name" value="Sig_transdc_His_kin-like_C"/>
</dbReference>
<organism evidence="12 13">
    <name type="scientific">Photobacterium marinum</name>
    <dbReference type="NCBI Taxonomy" id="1056511"/>
    <lineage>
        <taxon>Bacteria</taxon>
        <taxon>Pseudomonadati</taxon>
        <taxon>Pseudomonadota</taxon>
        <taxon>Gammaproteobacteria</taxon>
        <taxon>Vibrionales</taxon>
        <taxon>Vibrionaceae</taxon>
        <taxon>Photobacterium</taxon>
    </lineage>
</organism>
<evidence type="ECO:0000256" key="5">
    <source>
        <dbReference type="ARBA" id="ARBA00022679"/>
    </source>
</evidence>
<keyword evidence="9 10" id="KW-0472">Membrane</keyword>
<name>L8J9Q2_9GAMM</name>
<dbReference type="AlphaFoldDB" id="L8J9Q2"/>
<dbReference type="InterPro" id="IPR003594">
    <property type="entry name" value="HATPase_dom"/>
</dbReference>
<dbReference type="PANTHER" id="PTHR45436">
    <property type="entry name" value="SENSOR HISTIDINE KINASE YKOH"/>
    <property type="match status" value="1"/>
</dbReference>
<reference evidence="12 13" key="1">
    <citation type="submission" date="2012-12" db="EMBL/GenBank/DDBJ databases">
        <title>Genome Assembly of Photobacterium sp. AK15.</title>
        <authorList>
            <person name="Khatri I."/>
            <person name="Vaidya B."/>
            <person name="Srinivas T.N.R."/>
            <person name="Subramanian S."/>
            <person name="Pinnaka A."/>
        </authorList>
    </citation>
    <scope>NUCLEOTIDE SEQUENCE [LARGE SCALE GENOMIC DNA]</scope>
    <source>
        <strain evidence="12 13">AK15</strain>
    </source>
</reference>
<accession>L8J9Q2</accession>
<protein>
    <recommendedName>
        <fullName evidence="3">histidine kinase</fullName>
        <ecNumber evidence="3">2.7.13.3</ecNumber>
    </recommendedName>
</protein>
<feature type="transmembrane region" description="Helical" evidence="10">
    <location>
        <begin position="17"/>
        <end position="36"/>
    </location>
</feature>
<feature type="transmembrane region" description="Helical" evidence="10">
    <location>
        <begin position="164"/>
        <end position="188"/>
    </location>
</feature>
<dbReference type="GO" id="GO:0000155">
    <property type="term" value="F:phosphorelay sensor kinase activity"/>
    <property type="evidence" value="ECO:0007669"/>
    <property type="project" value="InterPro"/>
</dbReference>
<evidence type="ECO:0000256" key="4">
    <source>
        <dbReference type="ARBA" id="ARBA00022553"/>
    </source>
</evidence>
<dbReference type="EC" id="2.7.13.3" evidence="3"/>
<dbReference type="PANTHER" id="PTHR45436:SF5">
    <property type="entry name" value="SENSOR HISTIDINE KINASE TRCS"/>
    <property type="match status" value="1"/>
</dbReference>
<dbReference type="Gene3D" id="1.10.287.130">
    <property type="match status" value="1"/>
</dbReference>
<evidence type="ECO:0000256" key="7">
    <source>
        <dbReference type="ARBA" id="ARBA00022777"/>
    </source>
</evidence>
<dbReference type="SUPFAM" id="SSF55874">
    <property type="entry name" value="ATPase domain of HSP90 chaperone/DNA topoisomerase II/histidine kinase"/>
    <property type="match status" value="1"/>
</dbReference>
<dbReference type="InterPro" id="IPR005467">
    <property type="entry name" value="His_kinase_dom"/>
</dbReference>
<dbReference type="InterPro" id="IPR050428">
    <property type="entry name" value="TCS_sensor_his_kinase"/>
</dbReference>
<evidence type="ECO:0000256" key="6">
    <source>
        <dbReference type="ARBA" id="ARBA00022692"/>
    </source>
</evidence>
<dbReference type="PATRIC" id="fig|1056511.3.peg.2108"/>
<keyword evidence="8 10" id="KW-1133">Transmembrane helix</keyword>
<dbReference type="InterPro" id="IPR036890">
    <property type="entry name" value="HATPase_C_sf"/>
</dbReference>
<evidence type="ECO:0000256" key="1">
    <source>
        <dbReference type="ARBA" id="ARBA00000085"/>
    </source>
</evidence>
<dbReference type="SUPFAM" id="SSF47384">
    <property type="entry name" value="Homodimeric domain of signal transducing histidine kinase"/>
    <property type="match status" value="1"/>
</dbReference>
<dbReference type="GO" id="GO:0005886">
    <property type="term" value="C:plasma membrane"/>
    <property type="evidence" value="ECO:0007669"/>
    <property type="project" value="TreeGrafter"/>
</dbReference>
<keyword evidence="13" id="KW-1185">Reference proteome</keyword>
<comment type="catalytic activity">
    <reaction evidence="1">
        <text>ATP + protein L-histidine = ADP + protein N-phospho-L-histidine.</text>
        <dbReference type="EC" id="2.7.13.3"/>
    </reaction>
</comment>
<evidence type="ECO:0000256" key="10">
    <source>
        <dbReference type="SAM" id="Phobius"/>
    </source>
</evidence>
<evidence type="ECO:0000256" key="3">
    <source>
        <dbReference type="ARBA" id="ARBA00012438"/>
    </source>
</evidence>
<evidence type="ECO:0000256" key="9">
    <source>
        <dbReference type="ARBA" id="ARBA00023136"/>
    </source>
</evidence>
<keyword evidence="6 10" id="KW-0812">Transmembrane</keyword>
<feature type="domain" description="Histidine kinase" evidence="11">
    <location>
        <begin position="243"/>
        <end position="444"/>
    </location>
</feature>
<gene>
    <name evidence="12" type="ORF">C942_00619</name>
</gene>
<keyword evidence="4" id="KW-0597">Phosphoprotein</keyword>
<dbReference type="RefSeq" id="WP_007465342.1">
    <property type="nucleotide sequence ID" value="NZ_AMZO01000016.1"/>
</dbReference>
<evidence type="ECO:0000259" key="11">
    <source>
        <dbReference type="PROSITE" id="PS50109"/>
    </source>
</evidence>
<comment type="caution">
    <text evidence="12">The sequence shown here is derived from an EMBL/GenBank/DDBJ whole genome shotgun (WGS) entry which is preliminary data.</text>
</comment>
<evidence type="ECO:0000256" key="2">
    <source>
        <dbReference type="ARBA" id="ARBA00004370"/>
    </source>
</evidence>
<dbReference type="EMBL" id="AMZO01000016">
    <property type="protein sequence ID" value="ELR65536.1"/>
    <property type="molecule type" value="Genomic_DNA"/>
</dbReference>